<dbReference type="EMBL" id="JBITMB010000003">
    <property type="protein sequence ID" value="MFI7441209.1"/>
    <property type="molecule type" value="Genomic_DNA"/>
</dbReference>
<proteinExistence type="predicted"/>
<keyword evidence="2" id="KW-1185">Reference proteome</keyword>
<comment type="caution">
    <text evidence="1">The sequence shown here is derived from an EMBL/GenBank/DDBJ whole genome shotgun (WGS) entry which is preliminary data.</text>
</comment>
<dbReference type="SUPFAM" id="SSF140453">
    <property type="entry name" value="EsxAB dimer-like"/>
    <property type="match status" value="1"/>
</dbReference>
<dbReference type="RefSeq" id="WP_180903193.1">
    <property type="nucleotide sequence ID" value="NZ_JBITMB010000003.1"/>
</dbReference>
<evidence type="ECO:0000313" key="2">
    <source>
        <dbReference type="Proteomes" id="UP001612928"/>
    </source>
</evidence>
<sequence length="121" mass="12876">MTYYGASPEQVQKAANLVQAAATQIQGLRKGVAGTVQELLDSGPAKSWQGDAAAKYRMHMAQWDQGAQRIIDSLERIYDNMNVSAGIYSAAAAEAGDNLKVLGEHVGANENAVDSLINIKV</sequence>
<dbReference type="Pfam" id="PF06013">
    <property type="entry name" value="WXG100"/>
    <property type="match status" value="1"/>
</dbReference>
<name>A0ABW8A373_9ACTN</name>
<dbReference type="InterPro" id="IPR036689">
    <property type="entry name" value="ESAT-6-like_sf"/>
</dbReference>
<evidence type="ECO:0000313" key="1">
    <source>
        <dbReference type="EMBL" id="MFI7441209.1"/>
    </source>
</evidence>
<dbReference type="InterPro" id="IPR010310">
    <property type="entry name" value="T7SS_ESAT-6-like"/>
</dbReference>
<accession>A0ABW8A373</accession>
<dbReference type="Gene3D" id="1.10.287.1060">
    <property type="entry name" value="ESAT-6-like"/>
    <property type="match status" value="1"/>
</dbReference>
<organism evidence="1 2">
    <name type="scientific">Nonomuraea indica</name>
    <dbReference type="NCBI Taxonomy" id="1581193"/>
    <lineage>
        <taxon>Bacteria</taxon>
        <taxon>Bacillati</taxon>
        <taxon>Actinomycetota</taxon>
        <taxon>Actinomycetes</taxon>
        <taxon>Streptosporangiales</taxon>
        <taxon>Streptosporangiaceae</taxon>
        <taxon>Nonomuraea</taxon>
    </lineage>
</organism>
<reference evidence="1 2" key="1">
    <citation type="submission" date="2024-10" db="EMBL/GenBank/DDBJ databases">
        <title>The Natural Products Discovery Center: Release of the First 8490 Sequenced Strains for Exploring Actinobacteria Biosynthetic Diversity.</title>
        <authorList>
            <person name="Kalkreuter E."/>
            <person name="Kautsar S.A."/>
            <person name="Yang D."/>
            <person name="Bader C.D."/>
            <person name="Teijaro C.N."/>
            <person name="Fluegel L."/>
            <person name="Davis C.M."/>
            <person name="Simpson J.R."/>
            <person name="Lauterbach L."/>
            <person name="Steele A.D."/>
            <person name="Gui C."/>
            <person name="Meng S."/>
            <person name="Li G."/>
            <person name="Viehrig K."/>
            <person name="Ye F."/>
            <person name="Su P."/>
            <person name="Kiefer A.F."/>
            <person name="Nichols A."/>
            <person name="Cepeda A.J."/>
            <person name="Yan W."/>
            <person name="Fan B."/>
            <person name="Jiang Y."/>
            <person name="Adhikari A."/>
            <person name="Zheng C.-J."/>
            <person name="Schuster L."/>
            <person name="Cowan T.M."/>
            <person name="Smanski M.J."/>
            <person name="Chevrette M.G."/>
            <person name="De Carvalho L.P.S."/>
            <person name="Shen B."/>
        </authorList>
    </citation>
    <scope>NUCLEOTIDE SEQUENCE [LARGE SCALE GENOMIC DNA]</scope>
    <source>
        <strain evidence="1 2">NPDC049503</strain>
    </source>
</reference>
<gene>
    <name evidence="1" type="ORF">ACIBP5_14735</name>
</gene>
<dbReference type="NCBIfam" id="TIGR03930">
    <property type="entry name" value="WXG100_ESAT6"/>
    <property type="match status" value="1"/>
</dbReference>
<dbReference type="Proteomes" id="UP001612928">
    <property type="component" value="Unassembled WGS sequence"/>
</dbReference>
<protein>
    <submittedName>
        <fullName evidence="1">WXG100 family type VII secretion target</fullName>
    </submittedName>
</protein>